<proteinExistence type="predicted"/>
<dbReference type="EMBL" id="JBJQND010000018">
    <property type="protein sequence ID" value="KAL3836113.1"/>
    <property type="molecule type" value="Genomic_DNA"/>
</dbReference>
<evidence type="ECO:0008006" key="5">
    <source>
        <dbReference type="Google" id="ProtNLM"/>
    </source>
</evidence>
<reference evidence="3 4" key="1">
    <citation type="submission" date="2024-11" db="EMBL/GenBank/DDBJ databases">
        <title>Chromosome-level genome assembly of the freshwater bivalve Anodonta woodiana.</title>
        <authorList>
            <person name="Chen X."/>
        </authorList>
    </citation>
    <scope>NUCLEOTIDE SEQUENCE [LARGE SCALE GENOMIC DNA]</scope>
    <source>
        <strain evidence="3">MN2024</strain>
        <tissue evidence="3">Gills</tissue>
    </source>
</reference>
<feature type="transmembrane region" description="Helical" evidence="1">
    <location>
        <begin position="40"/>
        <end position="64"/>
    </location>
</feature>
<keyword evidence="1" id="KW-0472">Membrane</keyword>
<sequence>MTRTAVASLARLLVIIIMTQVASCQTNSTDHPKNSAATLYNSLVLTSFPSCMIRALLFAVFLAIKEWVCTF</sequence>
<name>A0ABD3TIE8_SINWO</name>
<organism evidence="3 4">
    <name type="scientific">Sinanodonta woodiana</name>
    <name type="common">Chinese pond mussel</name>
    <name type="synonym">Anodonta woodiana</name>
    <dbReference type="NCBI Taxonomy" id="1069815"/>
    <lineage>
        <taxon>Eukaryota</taxon>
        <taxon>Metazoa</taxon>
        <taxon>Spiralia</taxon>
        <taxon>Lophotrochozoa</taxon>
        <taxon>Mollusca</taxon>
        <taxon>Bivalvia</taxon>
        <taxon>Autobranchia</taxon>
        <taxon>Heteroconchia</taxon>
        <taxon>Palaeoheterodonta</taxon>
        <taxon>Unionida</taxon>
        <taxon>Unionoidea</taxon>
        <taxon>Unionidae</taxon>
        <taxon>Unioninae</taxon>
        <taxon>Sinanodonta</taxon>
    </lineage>
</organism>
<keyword evidence="2" id="KW-0732">Signal</keyword>
<feature type="chain" id="PRO_5044894026" description="Secreted protein" evidence="2">
    <location>
        <begin position="25"/>
        <end position="71"/>
    </location>
</feature>
<feature type="signal peptide" evidence="2">
    <location>
        <begin position="1"/>
        <end position="24"/>
    </location>
</feature>
<keyword evidence="1" id="KW-1133">Transmembrane helix</keyword>
<protein>
    <recommendedName>
        <fullName evidence="5">Secreted protein</fullName>
    </recommendedName>
</protein>
<comment type="caution">
    <text evidence="3">The sequence shown here is derived from an EMBL/GenBank/DDBJ whole genome shotgun (WGS) entry which is preliminary data.</text>
</comment>
<gene>
    <name evidence="3" type="ORF">ACJMK2_021565</name>
</gene>
<evidence type="ECO:0000256" key="2">
    <source>
        <dbReference type="SAM" id="SignalP"/>
    </source>
</evidence>
<evidence type="ECO:0000256" key="1">
    <source>
        <dbReference type="SAM" id="Phobius"/>
    </source>
</evidence>
<evidence type="ECO:0000313" key="4">
    <source>
        <dbReference type="Proteomes" id="UP001634394"/>
    </source>
</evidence>
<accession>A0ABD3TIE8</accession>
<keyword evidence="4" id="KW-1185">Reference proteome</keyword>
<dbReference type="AlphaFoldDB" id="A0ABD3TIE8"/>
<evidence type="ECO:0000313" key="3">
    <source>
        <dbReference type="EMBL" id="KAL3836113.1"/>
    </source>
</evidence>
<keyword evidence="1" id="KW-0812">Transmembrane</keyword>
<dbReference type="Proteomes" id="UP001634394">
    <property type="component" value="Unassembled WGS sequence"/>
</dbReference>